<name>A0A1F7UTF7_9BACT</name>
<proteinExistence type="predicted"/>
<dbReference type="EMBL" id="MGEJ01000004">
    <property type="protein sequence ID" value="OGL81590.1"/>
    <property type="molecule type" value="Genomic_DNA"/>
</dbReference>
<organism evidence="2 3">
    <name type="scientific">Candidatus Uhrbacteria bacterium RIFCSPLOWO2_01_FULL_47_24</name>
    <dbReference type="NCBI Taxonomy" id="1802401"/>
    <lineage>
        <taxon>Bacteria</taxon>
        <taxon>Candidatus Uhriibacteriota</taxon>
    </lineage>
</organism>
<dbReference type="Proteomes" id="UP000176897">
    <property type="component" value="Unassembled WGS sequence"/>
</dbReference>
<protein>
    <submittedName>
        <fullName evidence="2">Uncharacterized protein</fullName>
    </submittedName>
</protein>
<dbReference type="AlphaFoldDB" id="A0A1F7UTF7"/>
<feature type="region of interest" description="Disordered" evidence="1">
    <location>
        <begin position="1"/>
        <end position="40"/>
    </location>
</feature>
<comment type="caution">
    <text evidence="2">The sequence shown here is derived from an EMBL/GenBank/DDBJ whole genome shotgun (WGS) entry which is preliminary data.</text>
</comment>
<gene>
    <name evidence="2" type="ORF">A3B21_04190</name>
</gene>
<accession>A0A1F7UTF7</accession>
<feature type="compositionally biased region" description="Basic and acidic residues" evidence="1">
    <location>
        <begin position="1"/>
        <end position="15"/>
    </location>
</feature>
<evidence type="ECO:0000313" key="2">
    <source>
        <dbReference type="EMBL" id="OGL81590.1"/>
    </source>
</evidence>
<evidence type="ECO:0000313" key="3">
    <source>
        <dbReference type="Proteomes" id="UP000176897"/>
    </source>
</evidence>
<dbReference type="STRING" id="1802401.A3B21_04190"/>
<reference evidence="2 3" key="1">
    <citation type="journal article" date="2016" name="Nat. Commun.">
        <title>Thousands of microbial genomes shed light on interconnected biogeochemical processes in an aquifer system.</title>
        <authorList>
            <person name="Anantharaman K."/>
            <person name="Brown C.T."/>
            <person name="Hug L.A."/>
            <person name="Sharon I."/>
            <person name="Castelle C.J."/>
            <person name="Probst A.J."/>
            <person name="Thomas B.C."/>
            <person name="Singh A."/>
            <person name="Wilkins M.J."/>
            <person name="Karaoz U."/>
            <person name="Brodie E.L."/>
            <person name="Williams K.H."/>
            <person name="Hubbard S.S."/>
            <person name="Banfield J.F."/>
        </authorList>
    </citation>
    <scope>NUCLEOTIDE SEQUENCE [LARGE SCALE GENOMIC DNA]</scope>
</reference>
<sequence>MIRRDDKLMMDDRLPRPRRTPVPSPTTDVVPVAPPPDDVVVEPDDELALMARRAARVERLASQGEQTSQPKPASQS</sequence>
<evidence type="ECO:0000256" key="1">
    <source>
        <dbReference type="SAM" id="MobiDB-lite"/>
    </source>
</evidence>